<dbReference type="Proteomes" id="UP000187203">
    <property type="component" value="Unassembled WGS sequence"/>
</dbReference>
<protein>
    <submittedName>
        <fullName evidence="1">Transcription factor EGL1</fullName>
    </submittedName>
</protein>
<name>A0A1R3FWN7_9ROSI</name>
<dbReference type="AlphaFoldDB" id="A0A1R3FWN7"/>
<evidence type="ECO:0000313" key="1">
    <source>
        <dbReference type="EMBL" id="OMO50166.1"/>
    </source>
</evidence>
<evidence type="ECO:0000313" key="2">
    <source>
        <dbReference type="Proteomes" id="UP000187203"/>
    </source>
</evidence>
<accession>A0A1R3FWN7</accession>
<sequence length="210" mass="23831">MYSGSGYSLGDQNQQYRDNESRTHMSFGSSRGHDNVYITIVKADSLAHCEQVEGTRPQCSFKKPKVVKFKQDNCTSKENQYSDTGKILSMQSQTVPGINSWRLRKVIPVNFPQLPLPALTFTRAHKTESVNEPGEKTKKSVREGITRKKEIYLEEAKKEILEGSPGRKGKISSSWRRMRDAQKKNLWILQRGERYPSPSLHSIDTPAGSI</sequence>
<gene>
    <name evidence="1" type="ORF">COLO4_38206</name>
</gene>
<dbReference type="EMBL" id="AWUE01024666">
    <property type="protein sequence ID" value="OMO50166.1"/>
    <property type="molecule type" value="Genomic_DNA"/>
</dbReference>
<reference evidence="2" key="1">
    <citation type="submission" date="2013-09" db="EMBL/GenBank/DDBJ databases">
        <title>Corchorus olitorius genome sequencing.</title>
        <authorList>
            <person name="Alam M."/>
            <person name="Haque M.S."/>
            <person name="Islam M.S."/>
            <person name="Emdad E.M."/>
            <person name="Islam M.M."/>
            <person name="Ahmed B."/>
            <person name="Halim A."/>
            <person name="Hossen Q.M.M."/>
            <person name="Hossain M.Z."/>
            <person name="Ahmed R."/>
            <person name="Khan M.M."/>
            <person name="Islam R."/>
            <person name="Rashid M.M."/>
            <person name="Khan S.A."/>
            <person name="Rahman M.S."/>
            <person name="Alam M."/>
            <person name="Yahiya A.S."/>
            <person name="Khan M.S."/>
            <person name="Azam M.S."/>
            <person name="Haque T."/>
            <person name="Lashkar M.Z.H."/>
            <person name="Akhand A.I."/>
            <person name="Morshed G."/>
            <person name="Roy S."/>
            <person name="Uddin K.S."/>
            <person name="Rabeya T."/>
            <person name="Hossain A.S."/>
            <person name="Chowdhury A."/>
            <person name="Snigdha A.R."/>
            <person name="Mortoza M.S."/>
            <person name="Matin S.A."/>
            <person name="Hoque S.M.E."/>
            <person name="Islam M.K."/>
            <person name="Roy D.K."/>
            <person name="Haider R."/>
            <person name="Moosa M.M."/>
            <person name="Elias S.M."/>
            <person name="Hasan A.M."/>
            <person name="Jahan S."/>
            <person name="Shafiuddin M."/>
            <person name="Mahmood N."/>
            <person name="Shommy N.S."/>
        </authorList>
    </citation>
    <scope>NUCLEOTIDE SEQUENCE [LARGE SCALE GENOMIC DNA]</scope>
    <source>
        <strain evidence="2">cv. O-4</strain>
    </source>
</reference>
<comment type="caution">
    <text evidence="1">The sequence shown here is derived from an EMBL/GenBank/DDBJ whole genome shotgun (WGS) entry which is preliminary data.</text>
</comment>
<organism evidence="1 2">
    <name type="scientific">Corchorus olitorius</name>
    <dbReference type="NCBI Taxonomy" id="93759"/>
    <lineage>
        <taxon>Eukaryota</taxon>
        <taxon>Viridiplantae</taxon>
        <taxon>Streptophyta</taxon>
        <taxon>Embryophyta</taxon>
        <taxon>Tracheophyta</taxon>
        <taxon>Spermatophyta</taxon>
        <taxon>Magnoliopsida</taxon>
        <taxon>eudicotyledons</taxon>
        <taxon>Gunneridae</taxon>
        <taxon>Pentapetalae</taxon>
        <taxon>rosids</taxon>
        <taxon>malvids</taxon>
        <taxon>Malvales</taxon>
        <taxon>Malvaceae</taxon>
        <taxon>Grewioideae</taxon>
        <taxon>Apeibeae</taxon>
        <taxon>Corchorus</taxon>
    </lineage>
</organism>
<proteinExistence type="predicted"/>
<keyword evidence="2" id="KW-1185">Reference proteome</keyword>